<reference evidence="1 2" key="1">
    <citation type="submission" date="2013-02" db="EMBL/GenBank/DDBJ databases">
        <title>The Genome Sequence of Enterococcus phoeniculicola BAA-412.</title>
        <authorList>
            <consortium name="The Broad Institute Genome Sequencing Platform"/>
            <consortium name="The Broad Institute Genome Sequencing Center for Infectious Disease"/>
            <person name="Earl A.M."/>
            <person name="Gilmore M.S."/>
            <person name="Lebreton F."/>
            <person name="Walker B."/>
            <person name="Young S.K."/>
            <person name="Zeng Q."/>
            <person name="Gargeya S."/>
            <person name="Fitzgerald M."/>
            <person name="Haas B."/>
            <person name="Abouelleil A."/>
            <person name="Alvarado L."/>
            <person name="Arachchi H.M."/>
            <person name="Berlin A.M."/>
            <person name="Chapman S.B."/>
            <person name="Dewar J."/>
            <person name="Goldberg J."/>
            <person name="Griggs A."/>
            <person name="Gujja S."/>
            <person name="Hansen M."/>
            <person name="Howarth C."/>
            <person name="Imamovic A."/>
            <person name="Larimer J."/>
            <person name="McCowan C."/>
            <person name="Murphy C."/>
            <person name="Neiman D."/>
            <person name="Pearson M."/>
            <person name="Priest M."/>
            <person name="Roberts A."/>
            <person name="Saif S."/>
            <person name="Shea T."/>
            <person name="Sisk P."/>
            <person name="Sykes S."/>
            <person name="Wortman J."/>
            <person name="Nusbaum C."/>
            <person name="Birren B."/>
        </authorList>
    </citation>
    <scope>NUCLEOTIDE SEQUENCE [LARGE SCALE GENOMIC DNA]</scope>
    <source>
        <strain evidence="1 2">ATCC BAA-412</strain>
    </source>
</reference>
<evidence type="ECO:0008006" key="3">
    <source>
        <dbReference type="Google" id="ProtNLM"/>
    </source>
</evidence>
<dbReference type="EMBL" id="AJAT01000014">
    <property type="protein sequence ID" value="EOL44083.1"/>
    <property type="molecule type" value="Genomic_DNA"/>
</dbReference>
<gene>
    <name evidence="1" type="ORF">UC3_01713</name>
</gene>
<keyword evidence="2" id="KW-1185">Reference proteome</keyword>
<evidence type="ECO:0000313" key="1">
    <source>
        <dbReference type="EMBL" id="EOL44083.1"/>
    </source>
</evidence>
<evidence type="ECO:0000313" key="2">
    <source>
        <dbReference type="Proteomes" id="UP000013785"/>
    </source>
</evidence>
<dbReference type="HOGENOM" id="CLU_179895_0_0_9"/>
<dbReference type="PATRIC" id="fig|1158610.3.peg.1703"/>
<sequence>MLYEKFYQKRLRLTDKNLEVTGVSHETIQNQRHLVIEASLSPSPYVCTTCNSSAKDAHGKPIIVKSGKKRVLVRFDPFNHMPMVMRLAKHVTPVKIVKPTG</sequence>
<accession>R3TSG1</accession>
<dbReference type="Proteomes" id="UP000013785">
    <property type="component" value="Unassembled WGS sequence"/>
</dbReference>
<organism evidence="1 2">
    <name type="scientific">Enterococcus phoeniculicola ATCC BAA-412</name>
    <dbReference type="NCBI Taxonomy" id="1158610"/>
    <lineage>
        <taxon>Bacteria</taxon>
        <taxon>Bacillati</taxon>
        <taxon>Bacillota</taxon>
        <taxon>Bacilli</taxon>
        <taxon>Lactobacillales</taxon>
        <taxon>Enterococcaceae</taxon>
        <taxon>Enterococcus</taxon>
    </lineage>
</organism>
<name>R3TSG1_9ENTE</name>
<proteinExistence type="predicted"/>
<comment type="caution">
    <text evidence="1">The sequence shown here is derived from an EMBL/GenBank/DDBJ whole genome shotgun (WGS) entry which is preliminary data.</text>
</comment>
<dbReference type="AlphaFoldDB" id="R3TSG1"/>
<protein>
    <recommendedName>
        <fullName evidence="3">Transposase IS204/IS1001/IS1096/IS1165 zinc-finger domain-containing protein</fullName>
    </recommendedName>
</protein>